<keyword evidence="3" id="KW-1185">Reference proteome</keyword>
<keyword evidence="1" id="KW-1133">Transmembrane helix</keyword>
<reference evidence="2 3" key="1">
    <citation type="submission" date="2018-08" db="EMBL/GenBank/DDBJ databases">
        <title>Murine metabolic-syndrome-specific gut microbial biobank.</title>
        <authorList>
            <person name="Liu C."/>
        </authorList>
    </citation>
    <scope>NUCLEOTIDE SEQUENCE [LARGE SCALE GENOMIC DNA]</scope>
    <source>
        <strain evidence="2 3">583</strain>
    </source>
</reference>
<dbReference type="EMBL" id="QXXA01000004">
    <property type="protein sequence ID" value="NBI05856.1"/>
    <property type="molecule type" value="Genomic_DNA"/>
</dbReference>
<feature type="transmembrane region" description="Helical" evidence="1">
    <location>
        <begin position="7"/>
        <end position="28"/>
    </location>
</feature>
<comment type="caution">
    <text evidence="2">The sequence shown here is derived from an EMBL/GenBank/DDBJ whole genome shotgun (WGS) entry which is preliminary data.</text>
</comment>
<organism evidence="2 3">
    <name type="scientific">Senegalia massiliensis</name>
    <dbReference type="NCBI Taxonomy" id="1720316"/>
    <lineage>
        <taxon>Bacteria</taxon>
        <taxon>Bacillati</taxon>
        <taxon>Bacillota</taxon>
        <taxon>Clostridia</taxon>
        <taxon>Eubacteriales</taxon>
        <taxon>Clostridiaceae</taxon>
        <taxon>Senegalia</taxon>
    </lineage>
</organism>
<feature type="transmembrane region" description="Helical" evidence="1">
    <location>
        <begin position="43"/>
        <end position="64"/>
    </location>
</feature>
<feature type="transmembrane region" description="Helical" evidence="1">
    <location>
        <begin position="71"/>
        <end position="89"/>
    </location>
</feature>
<dbReference type="RefSeq" id="WP_160196343.1">
    <property type="nucleotide sequence ID" value="NZ_QXXA01000004.1"/>
</dbReference>
<protein>
    <submittedName>
        <fullName evidence="2">Uncharacterized protein</fullName>
    </submittedName>
</protein>
<gene>
    <name evidence="2" type="ORF">D3Z33_03170</name>
</gene>
<evidence type="ECO:0000313" key="2">
    <source>
        <dbReference type="EMBL" id="NBI05856.1"/>
    </source>
</evidence>
<dbReference type="AlphaFoldDB" id="A0A845QWG5"/>
<keyword evidence="1" id="KW-0812">Transmembrane</keyword>
<evidence type="ECO:0000313" key="3">
    <source>
        <dbReference type="Proteomes" id="UP000467132"/>
    </source>
</evidence>
<dbReference type="Proteomes" id="UP000467132">
    <property type="component" value="Unassembled WGS sequence"/>
</dbReference>
<accession>A0A845QWG5</accession>
<name>A0A845QWG5_9CLOT</name>
<sequence length="114" mass="12886">MNKNFIIGLKIIGPTIIGIIFSFITYKILDFSFFNGEEGRELIINYAAIFAILPIASILSGMLSKVFLNKLWISLFNVIDIWLVLFAVVNWSIFVLPFLPLYMICGFFGALLLA</sequence>
<feature type="transmembrane region" description="Helical" evidence="1">
    <location>
        <begin position="95"/>
        <end position="113"/>
    </location>
</feature>
<keyword evidence="1" id="KW-0472">Membrane</keyword>
<proteinExistence type="predicted"/>
<evidence type="ECO:0000256" key="1">
    <source>
        <dbReference type="SAM" id="Phobius"/>
    </source>
</evidence>